<name>A0A8S9QEQ5_BRACR</name>
<gene>
    <name evidence="1" type="ORF">F2Q69_00020237</name>
</gene>
<evidence type="ECO:0000313" key="1">
    <source>
        <dbReference type="EMBL" id="KAF3539740.1"/>
    </source>
</evidence>
<organism evidence="1 2">
    <name type="scientific">Brassica cretica</name>
    <name type="common">Mustard</name>
    <dbReference type="NCBI Taxonomy" id="69181"/>
    <lineage>
        <taxon>Eukaryota</taxon>
        <taxon>Viridiplantae</taxon>
        <taxon>Streptophyta</taxon>
        <taxon>Embryophyta</taxon>
        <taxon>Tracheophyta</taxon>
        <taxon>Spermatophyta</taxon>
        <taxon>Magnoliopsida</taxon>
        <taxon>eudicotyledons</taxon>
        <taxon>Gunneridae</taxon>
        <taxon>Pentapetalae</taxon>
        <taxon>rosids</taxon>
        <taxon>malvids</taxon>
        <taxon>Brassicales</taxon>
        <taxon>Brassicaceae</taxon>
        <taxon>Brassiceae</taxon>
        <taxon>Brassica</taxon>
    </lineage>
</organism>
<reference evidence="1" key="1">
    <citation type="submission" date="2019-12" db="EMBL/GenBank/DDBJ databases">
        <title>Genome sequencing and annotation of Brassica cretica.</title>
        <authorList>
            <person name="Studholme D.J."/>
            <person name="Sarris P."/>
        </authorList>
    </citation>
    <scope>NUCLEOTIDE SEQUENCE</scope>
    <source>
        <strain evidence="1">PFS-109/04</strain>
        <tissue evidence="1">Leaf</tissue>
    </source>
</reference>
<dbReference type="AlphaFoldDB" id="A0A8S9QEQ5"/>
<evidence type="ECO:0000313" key="2">
    <source>
        <dbReference type="Proteomes" id="UP000712600"/>
    </source>
</evidence>
<comment type="caution">
    <text evidence="1">The sequence shown here is derived from an EMBL/GenBank/DDBJ whole genome shotgun (WGS) entry which is preliminary data.</text>
</comment>
<accession>A0A8S9QEQ5</accession>
<protein>
    <submittedName>
        <fullName evidence="1">Uncharacterized protein</fullName>
    </submittedName>
</protein>
<sequence length="186" mass="20704">MCCKLLCLVGVSDSTRVVRQSESLLDLSDPIEPKFIHERLRLLLWFTICRVEPDLVGYQTYVSCVRPSNARSDPHSLPLKAFRGAQKATQVAAQCLNRDCKARPKMSEVVKVLKPLPNLKDFACSSTSFQTMQPVVAKNGVRTQEGGGFVSRNGPPLRSLSSLNLPQASSYRWYARQSPKPKGKEP</sequence>
<dbReference type="Proteomes" id="UP000712600">
    <property type="component" value="Unassembled WGS sequence"/>
</dbReference>
<proteinExistence type="predicted"/>
<dbReference type="EMBL" id="QGKX02001290">
    <property type="protein sequence ID" value="KAF3539740.1"/>
    <property type="molecule type" value="Genomic_DNA"/>
</dbReference>